<organism evidence="1 2">
    <name type="scientific">Rhizopus microsporus</name>
    <dbReference type="NCBI Taxonomy" id="58291"/>
    <lineage>
        <taxon>Eukaryota</taxon>
        <taxon>Fungi</taxon>
        <taxon>Fungi incertae sedis</taxon>
        <taxon>Mucoromycota</taxon>
        <taxon>Mucoromycotina</taxon>
        <taxon>Mucoromycetes</taxon>
        <taxon>Mucorales</taxon>
        <taxon>Mucorineae</taxon>
        <taxon>Rhizopodaceae</taxon>
        <taxon>Rhizopus</taxon>
    </lineage>
</organism>
<sequence>MTATIFLRSTTKQEPLLLSEERQGFKDYFELMYMLGYLELLGISGFFGSVDGESFFPFLGSSIQELPVAVKEAYKQFQQVQYLTPGFRSHTLEFYSKKYDDQGFAPANPLCFSGRHIMHTAASFVF</sequence>
<name>A0A1X0RQZ9_RHIZD</name>
<evidence type="ECO:0000313" key="1">
    <source>
        <dbReference type="EMBL" id="ORE14457.1"/>
    </source>
</evidence>
<evidence type="ECO:0000313" key="2">
    <source>
        <dbReference type="Proteomes" id="UP000242381"/>
    </source>
</evidence>
<reference evidence="1 2" key="1">
    <citation type="journal article" date="2016" name="Proc. Natl. Acad. Sci. U.S.A.">
        <title>Lipid metabolic changes in an early divergent fungus govern the establishment of a mutualistic symbiosis with endobacteria.</title>
        <authorList>
            <person name="Lastovetsky O.A."/>
            <person name="Gaspar M.L."/>
            <person name="Mondo S.J."/>
            <person name="LaButti K.M."/>
            <person name="Sandor L."/>
            <person name="Grigoriev I.V."/>
            <person name="Henry S.A."/>
            <person name="Pawlowska T.E."/>
        </authorList>
    </citation>
    <scope>NUCLEOTIDE SEQUENCE [LARGE SCALE GENOMIC DNA]</scope>
    <source>
        <strain evidence="1 2">ATCC 11559</strain>
    </source>
</reference>
<dbReference type="EMBL" id="KV921471">
    <property type="protein sequence ID" value="ORE14457.1"/>
    <property type="molecule type" value="Genomic_DNA"/>
</dbReference>
<proteinExistence type="predicted"/>
<protein>
    <submittedName>
        <fullName evidence="1">Uncharacterized protein</fullName>
    </submittedName>
</protein>
<dbReference type="Proteomes" id="UP000242381">
    <property type="component" value="Unassembled WGS sequence"/>
</dbReference>
<dbReference type="AlphaFoldDB" id="A0A1X0RQZ9"/>
<gene>
    <name evidence="1" type="ORF">BCV71DRAFT_267451</name>
</gene>
<accession>A0A1X0RQZ9</accession>